<dbReference type="InterPro" id="IPR024775">
    <property type="entry name" value="DinB-like"/>
</dbReference>
<evidence type="ECO:0000259" key="1">
    <source>
        <dbReference type="Pfam" id="PF12867"/>
    </source>
</evidence>
<evidence type="ECO:0000313" key="2">
    <source>
        <dbReference type="EMBL" id="MFB5193252.1"/>
    </source>
</evidence>
<protein>
    <submittedName>
        <fullName evidence="2">DinB family protein</fullName>
    </submittedName>
</protein>
<proteinExistence type="predicted"/>
<dbReference type="SUPFAM" id="SSF109854">
    <property type="entry name" value="DinB/YfiT-like putative metalloenzymes"/>
    <property type="match status" value="1"/>
</dbReference>
<reference evidence="2 3" key="1">
    <citation type="journal article" date="2024" name="Int. J. Mol. Sci.">
        <title>Exploration of Alicyclobacillus spp. Genome in Search of Antibiotic Resistance.</title>
        <authorList>
            <person name="Bucka-Kolendo J."/>
            <person name="Kiousi D.E."/>
            <person name="Dekowska A."/>
            <person name="Mikolajczuk-Szczyrba A."/>
            <person name="Karadedos D.M."/>
            <person name="Michael P."/>
            <person name="Galanis A."/>
            <person name="Sokolowska B."/>
        </authorList>
    </citation>
    <scope>NUCLEOTIDE SEQUENCE [LARGE SCALE GENOMIC DNA]</scope>
    <source>
        <strain evidence="2 3">KKP 3000</strain>
    </source>
</reference>
<dbReference type="Pfam" id="PF12867">
    <property type="entry name" value="DinB_2"/>
    <property type="match status" value="1"/>
</dbReference>
<feature type="domain" description="DinB-like" evidence="1">
    <location>
        <begin position="8"/>
        <end position="161"/>
    </location>
</feature>
<dbReference type="Proteomes" id="UP001579974">
    <property type="component" value="Unassembled WGS sequence"/>
</dbReference>
<dbReference type="RefSeq" id="WP_275474002.1">
    <property type="nucleotide sequence ID" value="NZ_CP162940.1"/>
</dbReference>
<keyword evidence="3" id="KW-1185">Reference proteome</keyword>
<dbReference type="InterPro" id="IPR034660">
    <property type="entry name" value="DinB/YfiT-like"/>
</dbReference>
<sequence length="171" mass="19330">MLAIQERLDTTRKHLLFAIEGLSDVQLNWKPDEHTWSIAQIVQHIATVEGGAAQIIQLGLAQEPNFVPQDKPLEKMILDRSTKANAPERLHPSAESKTLAQLKEILHNSQAQFLSALKNIEDFSLLDKTAPPMPHPIFGQMSTLQWITAVPLHEQRHVKQIEEVKEQLKTS</sequence>
<accession>A0ABV5ALV1</accession>
<organism evidence="2 3">
    <name type="scientific">Alicyclobacillus fastidiosus</name>
    <dbReference type="NCBI Taxonomy" id="392011"/>
    <lineage>
        <taxon>Bacteria</taxon>
        <taxon>Bacillati</taxon>
        <taxon>Bacillota</taxon>
        <taxon>Bacilli</taxon>
        <taxon>Bacillales</taxon>
        <taxon>Alicyclobacillaceae</taxon>
        <taxon>Alicyclobacillus</taxon>
    </lineage>
</organism>
<evidence type="ECO:0000313" key="3">
    <source>
        <dbReference type="Proteomes" id="UP001579974"/>
    </source>
</evidence>
<dbReference type="EMBL" id="JBDXSU010000055">
    <property type="protein sequence ID" value="MFB5193252.1"/>
    <property type="molecule type" value="Genomic_DNA"/>
</dbReference>
<name>A0ABV5ALV1_9BACL</name>
<gene>
    <name evidence="2" type="ORF">KKP3000_003545</name>
</gene>
<dbReference type="Gene3D" id="1.20.120.450">
    <property type="entry name" value="dinb family like domain"/>
    <property type="match status" value="1"/>
</dbReference>
<comment type="caution">
    <text evidence="2">The sequence shown here is derived from an EMBL/GenBank/DDBJ whole genome shotgun (WGS) entry which is preliminary data.</text>
</comment>